<evidence type="ECO:0000313" key="3">
    <source>
        <dbReference type="Proteomes" id="UP000236594"/>
    </source>
</evidence>
<proteinExistence type="predicted"/>
<dbReference type="PANTHER" id="PTHR43792">
    <property type="entry name" value="GNAT FAMILY, PUTATIVE (AFU_ORTHOLOGUE AFUA_3G00765)-RELATED-RELATED"/>
    <property type="match status" value="1"/>
</dbReference>
<name>A0A316XD16_9FLAO</name>
<dbReference type="InterPro" id="IPR051531">
    <property type="entry name" value="N-acetyltransferase"/>
</dbReference>
<dbReference type="PROSITE" id="PS51186">
    <property type="entry name" value="GNAT"/>
    <property type="match status" value="1"/>
</dbReference>
<dbReference type="Gene3D" id="3.40.630.30">
    <property type="match status" value="1"/>
</dbReference>
<accession>A0A316XD16</accession>
<reference evidence="2 3" key="1">
    <citation type="submission" date="2018-04" db="EMBL/GenBank/DDBJ databases">
        <title>Draft Genome Sequence of Phosphate-Solubilizing Chryseobacterium sp. ISE14 that is a Biocontrol and Plant Growth-Promoting Rhizobacterium Isolated from Cucumber.</title>
        <authorList>
            <person name="Jeong J.-J."/>
            <person name="Sang M.K."/>
            <person name="Choi I.-G."/>
            <person name="Kim K.D."/>
        </authorList>
    </citation>
    <scope>NUCLEOTIDE SEQUENCE [LARGE SCALE GENOMIC DNA]</scope>
    <source>
        <strain evidence="2 3">ISE14</strain>
    </source>
</reference>
<evidence type="ECO:0000259" key="1">
    <source>
        <dbReference type="PROSITE" id="PS51186"/>
    </source>
</evidence>
<dbReference type="CDD" id="cd04301">
    <property type="entry name" value="NAT_SF"/>
    <property type="match status" value="1"/>
</dbReference>
<dbReference type="PANTHER" id="PTHR43792:SF1">
    <property type="entry name" value="N-ACETYLTRANSFERASE DOMAIN-CONTAINING PROTEIN"/>
    <property type="match status" value="1"/>
</dbReference>
<organism evidence="2 3">
    <name type="scientific">Chryseobacterium phosphatilyticum</name>
    <dbReference type="NCBI Taxonomy" id="475075"/>
    <lineage>
        <taxon>Bacteria</taxon>
        <taxon>Pseudomonadati</taxon>
        <taxon>Bacteroidota</taxon>
        <taxon>Flavobacteriia</taxon>
        <taxon>Flavobacteriales</taxon>
        <taxon>Weeksellaceae</taxon>
        <taxon>Chryseobacterium group</taxon>
        <taxon>Chryseobacterium</taxon>
    </lineage>
</organism>
<feature type="domain" description="N-acetyltransferase" evidence="1">
    <location>
        <begin position="8"/>
        <end position="167"/>
    </location>
</feature>
<dbReference type="AlphaFoldDB" id="A0A316XD16"/>
<dbReference type="InterPro" id="IPR016181">
    <property type="entry name" value="Acyl_CoA_acyltransferase"/>
</dbReference>
<dbReference type="GO" id="GO:0016747">
    <property type="term" value="F:acyltransferase activity, transferring groups other than amino-acyl groups"/>
    <property type="evidence" value="ECO:0007669"/>
    <property type="project" value="InterPro"/>
</dbReference>
<comment type="caution">
    <text evidence="2">The sequence shown here is derived from an EMBL/GenBank/DDBJ whole genome shotgun (WGS) entry which is preliminary data.</text>
</comment>
<sequence>MEIKTDRLLLREINESHIDDILRIRSNELINQYVKRNSPKNNYDALEFILHIRRRTQNNEIIFWGISYKDQRNLIGTICLWNFAQDRKTAEVGYELLPEYHRKGIMTEALKSVLEYGFNILNLREVLALTHRNNTKSQILLIKQGFVLQEGKVDEGNVENVIFSIKK</sequence>
<dbReference type="SUPFAM" id="SSF55729">
    <property type="entry name" value="Acyl-CoA N-acyltransferases (Nat)"/>
    <property type="match status" value="1"/>
</dbReference>
<gene>
    <name evidence="2" type="ORF">C1631_011760</name>
</gene>
<dbReference type="Pfam" id="PF13302">
    <property type="entry name" value="Acetyltransf_3"/>
    <property type="match status" value="1"/>
</dbReference>
<dbReference type="Proteomes" id="UP000236594">
    <property type="component" value="Unassembled WGS sequence"/>
</dbReference>
<evidence type="ECO:0000313" key="2">
    <source>
        <dbReference type="EMBL" id="PWN70626.1"/>
    </source>
</evidence>
<protein>
    <submittedName>
        <fullName evidence="2">N-acetyltransferase</fullName>
    </submittedName>
</protein>
<dbReference type="OrthoDB" id="9811523at2"/>
<dbReference type="InterPro" id="IPR000182">
    <property type="entry name" value="GNAT_dom"/>
</dbReference>
<keyword evidence="2" id="KW-0808">Transferase</keyword>
<dbReference type="RefSeq" id="WP_109712266.1">
    <property type="nucleotide sequence ID" value="NZ_PPED02000002.1"/>
</dbReference>
<keyword evidence="3" id="KW-1185">Reference proteome</keyword>
<dbReference type="EMBL" id="PPED02000002">
    <property type="protein sequence ID" value="PWN70626.1"/>
    <property type="molecule type" value="Genomic_DNA"/>
</dbReference>